<dbReference type="GeneID" id="34757883"/>
<feature type="transmembrane region" description="Helical" evidence="13">
    <location>
        <begin position="239"/>
        <end position="262"/>
    </location>
</feature>
<evidence type="ECO:0000256" key="3">
    <source>
        <dbReference type="ARBA" id="ARBA00022448"/>
    </source>
</evidence>
<keyword evidence="8 12" id="KW-0630">Potassium</keyword>
<dbReference type="GO" id="GO:0005886">
    <property type="term" value="C:plasma membrane"/>
    <property type="evidence" value="ECO:0007669"/>
    <property type="project" value="UniProtKB-SubCell"/>
</dbReference>
<protein>
    <submittedName>
        <fullName evidence="14">Trk system potassium uptake protein TrkH</fullName>
    </submittedName>
</protein>
<keyword evidence="10" id="KW-0406">Ion transport</keyword>
<evidence type="ECO:0000256" key="13">
    <source>
        <dbReference type="SAM" id="Phobius"/>
    </source>
</evidence>
<keyword evidence="7 13" id="KW-0812">Transmembrane</keyword>
<evidence type="ECO:0000256" key="5">
    <source>
        <dbReference type="ARBA" id="ARBA00022519"/>
    </source>
</evidence>
<feature type="transmembrane region" description="Helical" evidence="13">
    <location>
        <begin position="274"/>
        <end position="295"/>
    </location>
</feature>
<evidence type="ECO:0000256" key="4">
    <source>
        <dbReference type="ARBA" id="ARBA00022475"/>
    </source>
</evidence>
<reference evidence="14 15" key="1">
    <citation type="submission" date="2016-09" db="EMBL/GenBank/DDBJ databases">
        <authorList>
            <person name="Capua I."/>
            <person name="De Benedictis P."/>
            <person name="Joannis T."/>
            <person name="Lombin L.H."/>
            <person name="Cattoli G."/>
        </authorList>
    </citation>
    <scope>NUCLEOTIDE SEQUENCE [LARGE SCALE GENOMIC DNA]</scope>
    <source>
        <strain evidence="14 15">UB20</strain>
    </source>
</reference>
<evidence type="ECO:0000256" key="7">
    <source>
        <dbReference type="ARBA" id="ARBA00022692"/>
    </source>
</evidence>
<keyword evidence="5" id="KW-0997">Cell inner membrane</keyword>
<feature type="binding site" evidence="12">
    <location>
        <position position="320"/>
    </location>
    <ligand>
        <name>K(+)</name>
        <dbReference type="ChEBI" id="CHEBI:29103"/>
    </ligand>
</feature>
<dbReference type="PIRSF" id="PIRSF006247">
    <property type="entry name" value="TrkH"/>
    <property type="match status" value="1"/>
</dbReference>
<feature type="binding site" evidence="12">
    <location>
        <position position="436"/>
    </location>
    <ligand>
        <name>K(+)</name>
        <dbReference type="ChEBI" id="CHEBI:29103"/>
    </ligand>
</feature>
<evidence type="ECO:0000256" key="12">
    <source>
        <dbReference type="PIRSR" id="PIRSR006247-1"/>
    </source>
</evidence>
<keyword evidence="12" id="KW-0479">Metal-binding</keyword>
<feature type="binding site" evidence="12">
    <location>
        <position position="114"/>
    </location>
    <ligand>
        <name>K(+)</name>
        <dbReference type="ChEBI" id="CHEBI:29103"/>
    </ligand>
</feature>
<dbReference type="InterPro" id="IPR004772">
    <property type="entry name" value="TrkH"/>
</dbReference>
<accession>A0A1D3UE95</accession>
<feature type="binding site" evidence="12">
    <location>
        <position position="437"/>
    </location>
    <ligand>
        <name>K(+)</name>
        <dbReference type="ChEBI" id="CHEBI:29103"/>
    </ligand>
</feature>
<dbReference type="PANTHER" id="PTHR32024:SF2">
    <property type="entry name" value="TRK SYSTEM POTASSIUM UPTAKE PROTEIN TRKG-RELATED"/>
    <property type="match status" value="1"/>
</dbReference>
<evidence type="ECO:0000256" key="8">
    <source>
        <dbReference type="ARBA" id="ARBA00022958"/>
    </source>
</evidence>
<organism evidence="14 15">
    <name type="scientific">Tannerella forsythia</name>
    <name type="common">Bacteroides forsythus</name>
    <dbReference type="NCBI Taxonomy" id="28112"/>
    <lineage>
        <taxon>Bacteria</taxon>
        <taxon>Pseudomonadati</taxon>
        <taxon>Bacteroidota</taxon>
        <taxon>Bacteroidia</taxon>
        <taxon>Bacteroidales</taxon>
        <taxon>Tannerellaceae</taxon>
        <taxon>Tannerella</taxon>
    </lineage>
</organism>
<evidence type="ECO:0000313" key="15">
    <source>
        <dbReference type="Proteomes" id="UP000182057"/>
    </source>
</evidence>
<name>A0A1D3UE95_TANFO</name>
<gene>
    <name evidence="14" type="primary">trkH</name>
    <name evidence="14" type="ORF">TFUB20_00478</name>
</gene>
<evidence type="ECO:0000256" key="2">
    <source>
        <dbReference type="ARBA" id="ARBA00009137"/>
    </source>
</evidence>
<evidence type="ECO:0000313" key="14">
    <source>
        <dbReference type="EMBL" id="SCQ18815.1"/>
    </source>
</evidence>
<dbReference type="RefSeq" id="WP_014223972.1">
    <property type="nucleotide sequence ID" value="NZ_CAJPTF010000011.1"/>
</dbReference>
<dbReference type="Proteomes" id="UP000182057">
    <property type="component" value="Unassembled WGS sequence"/>
</dbReference>
<keyword evidence="11 13" id="KW-0472">Membrane</keyword>
<dbReference type="Pfam" id="PF02386">
    <property type="entry name" value="TrkH"/>
    <property type="match status" value="1"/>
</dbReference>
<evidence type="ECO:0000256" key="6">
    <source>
        <dbReference type="ARBA" id="ARBA00022538"/>
    </source>
</evidence>
<evidence type="ECO:0000256" key="9">
    <source>
        <dbReference type="ARBA" id="ARBA00022989"/>
    </source>
</evidence>
<proteinExistence type="inferred from homology"/>
<comment type="similarity">
    <text evidence="2">Belongs to the TrkH potassium transport family.</text>
</comment>
<feature type="binding site" evidence="12">
    <location>
        <position position="223"/>
    </location>
    <ligand>
        <name>K(+)</name>
        <dbReference type="ChEBI" id="CHEBI:29103"/>
    </ligand>
</feature>
<keyword evidence="3" id="KW-0813">Transport</keyword>
<dbReference type="OMA" id="LQWMGGM"/>
<evidence type="ECO:0000256" key="11">
    <source>
        <dbReference type="ARBA" id="ARBA00023136"/>
    </source>
</evidence>
<dbReference type="GO" id="GO:0015379">
    <property type="term" value="F:potassium:chloride symporter activity"/>
    <property type="evidence" value="ECO:0007669"/>
    <property type="project" value="InterPro"/>
</dbReference>
<feature type="binding site" evidence="12">
    <location>
        <position position="115"/>
    </location>
    <ligand>
        <name>K(+)</name>
        <dbReference type="ChEBI" id="CHEBI:29103"/>
    </ligand>
</feature>
<evidence type="ECO:0000256" key="1">
    <source>
        <dbReference type="ARBA" id="ARBA00004429"/>
    </source>
</evidence>
<feature type="transmembrane region" description="Helical" evidence="13">
    <location>
        <begin position="458"/>
        <end position="483"/>
    </location>
</feature>
<feature type="transmembrane region" description="Helical" evidence="13">
    <location>
        <begin position="143"/>
        <end position="166"/>
    </location>
</feature>
<dbReference type="InterPro" id="IPR003445">
    <property type="entry name" value="Cat_transpt"/>
</dbReference>
<feature type="transmembrane region" description="Helical" evidence="13">
    <location>
        <begin position="394"/>
        <end position="418"/>
    </location>
</feature>
<dbReference type="GO" id="GO:0046872">
    <property type="term" value="F:metal ion binding"/>
    <property type="evidence" value="ECO:0007669"/>
    <property type="project" value="UniProtKB-KW"/>
</dbReference>
<dbReference type="AlphaFoldDB" id="A0A1D3UE95"/>
<keyword evidence="4" id="KW-1003">Cell membrane</keyword>
<dbReference type="PANTHER" id="PTHR32024">
    <property type="entry name" value="TRK SYSTEM POTASSIUM UPTAKE PROTEIN TRKG-RELATED"/>
    <property type="match status" value="1"/>
</dbReference>
<feature type="transmembrane region" description="Helical" evidence="13">
    <location>
        <begin position="187"/>
        <end position="205"/>
    </location>
</feature>
<feature type="transmembrane region" description="Helical" evidence="13">
    <location>
        <begin position="79"/>
        <end position="98"/>
    </location>
</feature>
<dbReference type="OrthoDB" id="9810952at2"/>
<comment type="subcellular location">
    <subcellularLocation>
        <location evidence="1">Cell inner membrane</location>
        <topology evidence="1">Multi-pass membrane protein</topology>
    </subcellularLocation>
</comment>
<feature type="transmembrane region" description="Helical" evidence="13">
    <location>
        <begin position="12"/>
        <end position="33"/>
    </location>
</feature>
<feature type="transmembrane region" description="Helical" evidence="13">
    <location>
        <begin position="330"/>
        <end position="349"/>
    </location>
</feature>
<keyword evidence="6" id="KW-0633">Potassium transport</keyword>
<dbReference type="EMBL" id="FMMM01000021">
    <property type="protein sequence ID" value="SCQ18815.1"/>
    <property type="molecule type" value="Genomic_DNA"/>
</dbReference>
<keyword evidence="9 13" id="KW-1133">Transmembrane helix</keyword>
<feature type="transmembrane region" description="Helical" evidence="13">
    <location>
        <begin position="39"/>
        <end position="59"/>
    </location>
</feature>
<evidence type="ECO:0000256" key="10">
    <source>
        <dbReference type="ARBA" id="ARBA00023065"/>
    </source>
</evidence>
<sequence length="485" mass="53756">MFKLNVRYIVKLLGMTHLLESFFMLAATGVAFGYGGCDFYPLLISTGIMSGTGLLLYLIGRKGNDYRSGRREGMLSVSFMWTMFSFLGMLPYLISGYIDNVTDAFFETMSGFTTTGATILTDIEALPKGLLFWRSLTQWQGGIGIIVFTVALMPIFGGTASQLFDAETPSITHERFLPRITQVAKRLFGIYLLITGVVFGLLWIGPMNAYDAINHALTTVSTGGYSTKNEGVAYWQSAYTEYIICFGMCLGATNITLLYFSLRRHWHKLVRDEELHWFYGVIATATVIVTIWLLVHQHETSIEKAFRQSLFQVASLISTTGYLTADYSTWGAFFTFIMLFISVVAGCAGSTSGGLKMGRFVILIKNMLNEFKKQTHPNAVLPIRMSGQIIPSHIVQRVSTFAFVYMGLILLGGVVLVLDGLNFEEALGISVSAVGNVGPALGQYTDGNFSALSAFPKWILSFLMMIGRLEIFTVLTILLPGFWKR</sequence>
<feature type="binding site" evidence="12">
    <location>
        <position position="319"/>
    </location>
    <ligand>
        <name>K(+)</name>
        <dbReference type="ChEBI" id="CHEBI:29103"/>
    </ligand>
</feature>